<name>A0AA38VUI3_9ASTR</name>
<comment type="caution">
    <text evidence="1">The sequence shown here is derived from an EMBL/GenBank/DDBJ whole genome shotgun (WGS) entry which is preliminary data.</text>
</comment>
<evidence type="ECO:0000313" key="1">
    <source>
        <dbReference type="EMBL" id="KAJ9535277.1"/>
    </source>
</evidence>
<dbReference type="AlphaFoldDB" id="A0AA38VUI3"/>
<accession>A0AA38VUI3</accession>
<proteinExistence type="predicted"/>
<evidence type="ECO:0000313" key="2">
    <source>
        <dbReference type="Proteomes" id="UP001172457"/>
    </source>
</evidence>
<gene>
    <name evidence="1" type="ORF">OSB04_un001623</name>
</gene>
<protein>
    <submittedName>
        <fullName evidence="1">Uncharacterized protein</fullName>
    </submittedName>
</protein>
<dbReference type="EMBL" id="JARYMX010000394">
    <property type="protein sequence ID" value="KAJ9535277.1"/>
    <property type="molecule type" value="Genomic_DNA"/>
</dbReference>
<sequence>MNDLMFDTVKAGWYVVVRDGFSSDEAGVIEADASGAMEMMSERRRRRRRKKGFDPFLDKNTLDFLKGFKQKTLSASHSRSPFFPIFSQEVNPSSLHLYPLAAGHLAAGPSRRRPSRCRPLPPPAISLSAPPVAGHLAAAPLVVGHLAAAPLVVSHLAATSLTAVRPHRLSPSSGLAAVRSRRREWNKNWGRDARDSYYYNWPVYNLNLKKKKKTF</sequence>
<keyword evidence="2" id="KW-1185">Reference proteome</keyword>
<dbReference type="Proteomes" id="UP001172457">
    <property type="component" value="Unassembled WGS sequence"/>
</dbReference>
<reference evidence="1" key="1">
    <citation type="submission" date="2023-03" db="EMBL/GenBank/DDBJ databases">
        <title>Chromosome-scale reference genome and RAD-based genetic map of yellow starthistle (Centaurea solstitialis) reveal putative structural variation and QTLs associated with invader traits.</title>
        <authorList>
            <person name="Reatini B."/>
            <person name="Cang F.A."/>
            <person name="Jiang Q."/>
            <person name="Mckibben M.T.W."/>
            <person name="Barker M.S."/>
            <person name="Rieseberg L.H."/>
            <person name="Dlugosch K.M."/>
        </authorList>
    </citation>
    <scope>NUCLEOTIDE SEQUENCE</scope>
    <source>
        <strain evidence="1">CAN-66</strain>
        <tissue evidence="1">Leaf</tissue>
    </source>
</reference>
<organism evidence="1 2">
    <name type="scientific">Centaurea solstitialis</name>
    <name type="common">yellow star-thistle</name>
    <dbReference type="NCBI Taxonomy" id="347529"/>
    <lineage>
        <taxon>Eukaryota</taxon>
        <taxon>Viridiplantae</taxon>
        <taxon>Streptophyta</taxon>
        <taxon>Embryophyta</taxon>
        <taxon>Tracheophyta</taxon>
        <taxon>Spermatophyta</taxon>
        <taxon>Magnoliopsida</taxon>
        <taxon>eudicotyledons</taxon>
        <taxon>Gunneridae</taxon>
        <taxon>Pentapetalae</taxon>
        <taxon>asterids</taxon>
        <taxon>campanulids</taxon>
        <taxon>Asterales</taxon>
        <taxon>Asteraceae</taxon>
        <taxon>Carduoideae</taxon>
        <taxon>Cardueae</taxon>
        <taxon>Centaureinae</taxon>
        <taxon>Centaurea</taxon>
    </lineage>
</organism>